<dbReference type="Proteomes" id="UP000518752">
    <property type="component" value="Unassembled WGS sequence"/>
</dbReference>
<dbReference type="OrthoDB" id="3038990at2759"/>
<reference evidence="2 3" key="1">
    <citation type="journal article" date="2020" name="ISME J.">
        <title>Uncovering the hidden diversity of litter-decomposition mechanisms in mushroom-forming fungi.</title>
        <authorList>
            <person name="Floudas D."/>
            <person name="Bentzer J."/>
            <person name="Ahren D."/>
            <person name="Johansson T."/>
            <person name="Persson P."/>
            <person name="Tunlid A."/>
        </authorList>
    </citation>
    <scope>NUCLEOTIDE SEQUENCE [LARGE SCALE GENOMIC DNA]</scope>
    <source>
        <strain evidence="2 3">CBS 406.79</strain>
    </source>
</reference>
<protein>
    <submittedName>
        <fullName evidence="2">Uncharacterized protein</fullName>
    </submittedName>
</protein>
<keyword evidence="1" id="KW-0812">Transmembrane</keyword>
<name>A0A8H5FP70_9AGAR</name>
<evidence type="ECO:0000313" key="3">
    <source>
        <dbReference type="Proteomes" id="UP000518752"/>
    </source>
</evidence>
<evidence type="ECO:0000256" key="1">
    <source>
        <dbReference type="SAM" id="Phobius"/>
    </source>
</evidence>
<feature type="transmembrane region" description="Helical" evidence="1">
    <location>
        <begin position="29"/>
        <end position="54"/>
    </location>
</feature>
<feature type="transmembrane region" description="Helical" evidence="1">
    <location>
        <begin position="585"/>
        <end position="603"/>
    </location>
</feature>
<feature type="transmembrane region" description="Helical" evidence="1">
    <location>
        <begin position="452"/>
        <end position="472"/>
    </location>
</feature>
<comment type="caution">
    <text evidence="2">The sequence shown here is derived from an EMBL/GenBank/DDBJ whole genome shotgun (WGS) entry which is preliminary data.</text>
</comment>
<sequence>MSNTTAAIPAFPFELLPAPSAYHLQIKTYLFAGVSGVFVWDVLINLISDWYLLCLAKSKYTPAAYVMSRVASLAYIIGRTIFMTYPMGNCRNAFFIINCFFPLGLAGSNFLFFLRARAVYMGHKYMTALFAFLWLASFGAAFTIPFASLPGTMNIGNTSYCGSLRTEDSAIAAVAVPAINDTIIFLAISYKLMSHAYGLNENQNLGNRILGRNLPEVSKALLRDGQKYYLVTIVSNLATIAVGLSKVPLLYQWMLTGPNLMLTNIMACYVYRHTILSALRDPTTCGNAQVIPSITMERTRPQSVSLSALRFGLPLISPVSSTRSVPEGPIVVEITSESITHADLETVNSLRKILWNSWMSNITTFTPAFPFELLPGPSAYHLQIKTYVFAGASGVFVWDVLTNLISDWYLLRLAKSKYTPAAYVMSRVASLAYIIGRTIFMTYPLGNCRQGFFIINCLFPFGLAGSNFLFFLRARAVYMGSKYMTALFAFLWLASFGAAFTIPLASLPDTMNIGNTAYCGALQTENSAMAAVVVPAIYDTIVFLAISYKLMSYSGFAGNRTIRSRILGQDLPEVSRALLRDGQKYYLVTIVSNLATIAVGASSSHVALLYQWMLTGPNLMLTNIMACYVYRHTILSALRDSTPGVNVQVIPTLTIPDRSTQTISALRFSFPGIISTTGSTSTRSTAEGIVVQITSESVTHADVEASAEKVAGKVNGSNDSIA</sequence>
<feature type="transmembrane region" description="Helical" evidence="1">
    <location>
        <begin position="126"/>
        <end position="149"/>
    </location>
</feature>
<feature type="transmembrane region" description="Helical" evidence="1">
    <location>
        <begin position="250"/>
        <end position="271"/>
    </location>
</feature>
<proteinExistence type="predicted"/>
<feature type="transmembrane region" description="Helical" evidence="1">
    <location>
        <begin position="169"/>
        <end position="190"/>
    </location>
</feature>
<keyword evidence="1" id="KW-1133">Transmembrane helix</keyword>
<feature type="transmembrane region" description="Helical" evidence="1">
    <location>
        <begin position="66"/>
        <end position="87"/>
    </location>
</feature>
<feature type="transmembrane region" description="Helical" evidence="1">
    <location>
        <begin position="228"/>
        <end position="244"/>
    </location>
</feature>
<feature type="transmembrane region" description="Helical" evidence="1">
    <location>
        <begin position="484"/>
        <end position="507"/>
    </location>
</feature>
<dbReference type="AlphaFoldDB" id="A0A8H5FP70"/>
<organism evidence="2 3">
    <name type="scientific">Collybiopsis confluens</name>
    <dbReference type="NCBI Taxonomy" id="2823264"/>
    <lineage>
        <taxon>Eukaryota</taxon>
        <taxon>Fungi</taxon>
        <taxon>Dikarya</taxon>
        <taxon>Basidiomycota</taxon>
        <taxon>Agaricomycotina</taxon>
        <taxon>Agaricomycetes</taxon>
        <taxon>Agaricomycetidae</taxon>
        <taxon>Agaricales</taxon>
        <taxon>Marasmiineae</taxon>
        <taxon>Omphalotaceae</taxon>
        <taxon>Collybiopsis</taxon>
    </lineage>
</organism>
<keyword evidence="3" id="KW-1185">Reference proteome</keyword>
<accession>A0A8H5FP70</accession>
<gene>
    <name evidence="2" type="ORF">D9757_014355</name>
</gene>
<evidence type="ECO:0000313" key="2">
    <source>
        <dbReference type="EMBL" id="KAF5344036.1"/>
    </source>
</evidence>
<feature type="transmembrane region" description="Helical" evidence="1">
    <location>
        <begin position="527"/>
        <end position="546"/>
    </location>
</feature>
<feature type="transmembrane region" description="Helical" evidence="1">
    <location>
        <begin position="93"/>
        <end position="114"/>
    </location>
</feature>
<feature type="transmembrane region" description="Helical" evidence="1">
    <location>
        <begin position="609"/>
        <end position="630"/>
    </location>
</feature>
<dbReference type="EMBL" id="JAACJN010000423">
    <property type="protein sequence ID" value="KAF5344036.1"/>
    <property type="molecule type" value="Genomic_DNA"/>
</dbReference>
<keyword evidence="1" id="KW-0472">Membrane</keyword>
<feature type="transmembrane region" description="Helical" evidence="1">
    <location>
        <begin position="421"/>
        <end position="440"/>
    </location>
</feature>